<gene>
    <name evidence="1" type="ORF">TBRA_LOCUS786</name>
</gene>
<protein>
    <submittedName>
        <fullName evidence="1">Uncharacterized protein</fullName>
    </submittedName>
</protein>
<sequence length="364" mass="40885">IGQLIRDRSLVLESGGRIARGGRGSDGRTTAHTGHGWPTIPGCRTGGDTLAYVIGGGGIFVCRERYLAAGTCFLEEQNWHHHHAELRATKCGRTIGRRCTLSNRSERDYSVRRLRRSCTQEVDSSRRDIHITNRLSVSENVESLSGQQRDETDDTSSFWTVAGELATDEQNITPTPQDFDCTYFERQPNTPAQISISSRETYTKRRSICPSTHSAAPPSMFLNRARVKTIQWRTGNLILEATPLPQKTSLLRATLDNCSEEEKNCECLTDSFRKIFIKSCNRLILIIGQTRRRVISRATNEYIADNEDRSGPLLIKQPRTHPLSDSPLYPICRNEKGGCATILFTRDEMMNGLRSASRLAGCHR</sequence>
<dbReference type="EMBL" id="CADCXV010000161">
    <property type="protein sequence ID" value="CAB0028635.1"/>
    <property type="molecule type" value="Genomic_DNA"/>
</dbReference>
<proteinExistence type="predicted"/>
<reference evidence="1 2" key="1">
    <citation type="submission" date="2020-02" db="EMBL/GenBank/DDBJ databases">
        <authorList>
            <person name="Ferguson B K."/>
        </authorList>
    </citation>
    <scope>NUCLEOTIDE SEQUENCE [LARGE SCALE GENOMIC DNA]</scope>
</reference>
<evidence type="ECO:0000313" key="1">
    <source>
        <dbReference type="EMBL" id="CAB0028635.1"/>
    </source>
</evidence>
<dbReference type="Proteomes" id="UP000479190">
    <property type="component" value="Unassembled WGS sequence"/>
</dbReference>
<keyword evidence="2" id="KW-1185">Reference proteome</keyword>
<feature type="non-terminal residue" evidence="1">
    <location>
        <position position="1"/>
    </location>
</feature>
<dbReference type="AlphaFoldDB" id="A0A6H5HTD0"/>
<evidence type="ECO:0000313" key="2">
    <source>
        <dbReference type="Proteomes" id="UP000479190"/>
    </source>
</evidence>
<organism evidence="1 2">
    <name type="scientific">Trichogramma brassicae</name>
    <dbReference type="NCBI Taxonomy" id="86971"/>
    <lineage>
        <taxon>Eukaryota</taxon>
        <taxon>Metazoa</taxon>
        <taxon>Ecdysozoa</taxon>
        <taxon>Arthropoda</taxon>
        <taxon>Hexapoda</taxon>
        <taxon>Insecta</taxon>
        <taxon>Pterygota</taxon>
        <taxon>Neoptera</taxon>
        <taxon>Endopterygota</taxon>
        <taxon>Hymenoptera</taxon>
        <taxon>Apocrita</taxon>
        <taxon>Proctotrupomorpha</taxon>
        <taxon>Chalcidoidea</taxon>
        <taxon>Trichogrammatidae</taxon>
        <taxon>Trichogramma</taxon>
    </lineage>
</organism>
<name>A0A6H5HTD0_9HYME</name>
<accession>A0A6H5HTD0</accession>